<dbReference type="Gene3D" id="3.40.50.720">
    <property type="entry name" value="NAD(P)-binding Rossmann-like Domain"/>
    <property type="match status" value="1"/>
</dbReference>
<dbReference type="InterPro" id="IPR000594">
    <property type="entry name" value="ThiF_NAD_FAD-bd"/>
</dbReference>
<feature type="domain" description="Rhodanese" evidence="4">
    <location>
        <begin position="289"/>
        <end position="371"/>
    </location>
</feature>
<dbReference type="GO" id="GO:0008146">
    <property type="term" value="F:sulfotransferase activity"/>
    <property type="evidence" value="ECO:0007669"/>
    <property type="project" value="TreeGrafter"/>
</dbReference>
<evidence type="ECO:0000256" key="2">
    <source>
        <dbReference type="ARBA" id="ARBA00022741"/>
    </source>
</evidence>
<dbReference type="RefSeq" id="WP_136425121.1">
    <property type="nucleotide sequence ID" value="NZ_SSSN01000011.1"/>
</dbReference>
<dbReference type="Pfam" id="PF00581">
    <property type="entry name" value="Rhodanese"/>
    <property type="match status" value="1"/>
</dbReference>
<dbReference type="SUPFAM" id="SSF69572">
    <property type="entry name" value="Activating enzymes of the ubiquitin-like proteins"/>
    <property type="match status" value="1"/>
</dbReference>
<sequence length="371" mass="38428">MPLPPLVDVGPELTPDEVRRTSRQWMLSELGEAGQRRLAAARVLVIGAGGIGSPVLLYLAAAGVGTIGIVDDDRVEPSNLQRQVIHAMADVGALKVDSAASTLAGLHPHVSVQTHPVRFDVVNGESIAAGYDLVIDGSDNFDTRYAADDVCAALGIPLIWGAVLRFDAQVSVFWAHPPVGVGVRLRDLFPVPPAPGEVPSCSEAGVLGALCGQAGSIMAAEAVKLITGVGESLLGRVLVIDALSARTREVALTASPVGAGRPRAEAPASTSAHIDTDALAARLAARDRGEDSFLLLDVREPSEHAERAIPGSVLHPLGEVLRDPSTIDIALPVIVHCLVEARAERAAAVLSAAGADVTVLRGGITAWGQRS</sequence>
<evidence type="ECO:0000313" key="5">
    <source>
        <dbReference type="EMBL" id="THG31354.1"/>
    </source>
</evidence>
<dbReference type="GO" id="GO:0004792">
    <property type="term" value="F:thiosulfate-cyanide sulfurtransferase activity"/>
    <property type="evidence" value="ECO:0007669"/>
    <property type="project" value="TreeGrafter"/>
</dbReference>
<dbReference type="InterPro" id="IPR035985">
    <property type="entry name" value="Ubiquitin-activating_enz"/>
</dbReference>
<dbReference type="Proteomes" id="UP000307380">
    <property type="component" value="Unassembled WGS sequence"/>
</dbReference>
<dbReference type="OrthoDB" id="9804286at2"/>
<dbReference type="PROSITE" id="PS50206">
    <property type="entry name" value="RHODANESE_3"/>
    <property type="match status" value="1"/>
</dbReference>
<evidence type="ECO:0000256" key="1">
    <source>
        <dbReference type="ARBA" id="ARBA00022679"/>
    </source>
</evidence>
<dbReference type="SMART" id="SM00450">
    <property type="entry name" value="RHOD"/>
    <property type="match status" value="1"/>
</dbReference>
<dbReference type="Pfam" id="PF00899">
    <property type="entry name" value="ThiF"/>
    <property type="match status" value="1"/>
</dbReference>
<keyword evidence="2" id="KW-0547">Nucleotide-binding</keyword>
<comment type="caution">
    <text evidence="5">The sequence shown here is derived from an EMBL/GenBank/DDBJ whole genome shotgun (WGS) entry which is preliminary data.</text>
</comment>
<dbReference type="PANTHER" id="PTHR10953:SF102">
    <property type="entry name" value="ADENYLYLTRANSFERASE AND SULFURTRANSFERASE MOCS3"/>
    <property type="match status" value="1"/>
</dbReference>
<dbReference type="GO" id="GO:0008641">
    <property type="term" value="F:ubiquitin-like modifier activating enzyme activity"/>
    <property type="evidence" value="ECO:0007669"/>
    <property type="project" value="InterPro"/>
</dbReference>
<accession>A0A4S4FMH5</accession>
<dbReference type="AlphaFoldDB" id="A0A4S4FMH5"/>
<dbReference type="FunFam" id="3.40.50.720:FF:000033">
    <property type="entry name" value="Adenylyltransferase and sulfurtransferase MOCS3"/>
    <property type="match status" value="1"/>
</dbReference>
<dbReference type="GO" id="GO:0016779">
    <property type="term" value="F:nucleotidyltransferase activity"/>
    <property type="evidence" value="ECO:0007669"/>
    <property type="project" value="UniProtKB-KW"/>
</dbReference>
<dbReference type="InterPro" id="IPR045886">
    <property type="entry name" value="ThiF/MoeB/HesA"/>
</dbReference>
<gene>
    <name evidence="5" type="ORF">E6C70_13770</name>
</gene>
<organism evidence="5 6">
    <name type="scientific">Orlajensenia flava</name>
    <dbReference type="NCBI Taxonomy" id="2565934"/>
    <lineage>
        <taxon>Bacteria</taxon>
        <taxon>Bacillati</taxon>
        <taxon>Actinomycetota</taxon>
        <taxon>Actinomycetes</taxon>
        <taxon>Micrococcales</taxon>
        <taxon>Microbacteriaceae</taxon>
        <taxon>Orlajensenia</taxon>
    </lineage>
</organism>
<evidence type="ECO:0000313" key="6">
    <source>
        <dbReference type="Proteomes" id="UP000307380"/>
    </source>
</evidence>
<dbReference type="InterPro" id="IPR001763">
    <property type="entry name" value="Rhodanese-like_dom"/>
</dbReference>
<keyword evidence="6" id="KW-1185">Reference proteome</keyword>
<dbReference type="EMBL" id="SSSN01000011">
    <property type="protein sequence ID" value="THG31354.1"/>
    <property type="molecule type" value="Genomic_DNA"/>
</dbReference>
<keyword evidence="1 5" id="KW-0808">Transferase</keyword>
<keyword evidence="5" id="KW-0548">Nucleotidyltransferase</keyword>
<dbReference type="CDD" id="cd00757">
    <property type="entry name" value="ThiF_MoeB_HesA_family"/>
    <property type="match status" value="1"/>
</dbReference>
<dbReference type="CDD" id="cd00158">
    <property type="entry name" value="RHOD"/>
    <property type="match status" value="1"/>
</dbReference>
<dbReference type="InterPro" id="IPR036873">
    <property type="entry name" value="Rhodanese-like_dom_sf"/>
</dbReference>
<dbReference type="PANTHER" id="PTHR10953">
    <property type="entry name" value="UBIQUITIN-ACTIVATING ENZYME E1"/>
    <property type="match status" value="1"/>
</dbReference>
<reference evidence="5 6" key="1">
    <citation type="submission" date="2019-04" db="EMBL/GenBank/DDBJ databases">
        <authorList>
            <person name="Jiang L."/>
        </authorList>
    </citation>
    <scope>NUCLEOTIDE SEQUENCE [LARGE SCALE GENOMIC DNA]</scope>
    <source>
        <strain evidence="5 6">YIM 131861</strain>
    </source>
</reference>
<dbReference type="GO" id="GO:0005829">
    <property type="term" value="C:cytosol"/>
    <property type="evidence" value="ECO:0007669"/>
    <property type="project" value="TreeGrafter"/>
</dbReference>
<dbReference type="Gene3D" id="3.40.250.10">
    <property type="entry name" value="Rhodanese-like domain"/>
    <property type="match status" value="1"/>
</dbReference>
<name>A0A4S4FMH5_9MICO</name>
<keyword evidence="3" id="KW-0067">ATP-binding</keyword>
<dbReference type="SUPFAM" id="SSF52821">
    <property type="entry name" value="Rhodanese/Cell cycle control phosphatase"/>
    <property type="match status" value="1"/>
</dbReference>
<proteinExistence type="predicted"/>
<protein>
    <submittedName>
        <fullName evidence="5">Molybdopterin-synthase adenylyltransferase</fullName>
    </submittedName>
</protein>
<dbReference type="GO" id="GO:0005524">
    <property type="term" value="F:ATP binding"/>
    <property type="evidence" value="ECO:0007669"/>
    <property type="project" value="UniProtKB-KW"/>
</dbReference>
<evidence type="ECO:0000256" key="3">
    <source>
        <dbReference type="ARBA" id="ARBA00022840"/>
    </source>
</evidence>
<evidence type="ECO:0000259" key="4">
    <source>
        <dbReference type="PROSITE" id="PS50206"/>
    </source>
</evidence>